<evidence type="ECO:0008006" key="4">
    <source>
        <dbReference type="Google" id="ProtNLM"/>
    </source>
</evidence>
<sequence>MEKRAWRTWLADYLTFSRRERIAILLLVGMVLVIWIVPRFWLPSPQPVLITDSVIRAIRSVPVVPVRPLRPFDPNTLDEKGWVSLGVALPVAQRIIRYRERGGQFKQPGEIGKIYGMDPDLVTKLLPFVSIAAYGQRHRRRQGAWQYDLRRDTMHYAAGTYRRQFNAGIKSNYPDRGATVVSLDINTADSLAWMTLPGIGPVLAGRIVRYRDRLGGFYAREQLREIYGTDTSLWHRLSGRIRIGEPVTVRQLSLNDASRDDLSSHPYIRWRLATAILRYRETHGPFRDIRELRQIHVLSDSLYQKLLPYWKIH</sequence>
<name>A0A0E9N4Y4_9BACT</name>
<organism evidence="2 3">
    <name type="scientific">Flavihumibacter petaseus NBRC 106054</name>
    <dbReference type="NCBI Taxonomy" id="1220578"/>
    <lineage>
        <taxon>Bacteria</taxon>
        <taxon>Pseudomonadati</taxon>
        <taxon>Bacteroidota</taxon>
        <taxon>Chitinophagia</taxon>
        <taxon>Chitinophagales</taxon>
        <taxon>Chitinophagaceae</taxon>
        <taxon>Flavihumibacter</taxon>
    </lineage>
</organism>
<dbReference type="RefSeq" id="WP_157474117.1">
    <property type="nucleotide sequence ID" value="NZ_BBWV01000004.1"/>
</dbReference>
<dbReference type="GO" id="GO:0015628">
    <property type="term" value="P:protein secretion by the type II secretion system"/>
    <property type="evidence" value="ECO:0007669"/>
    <property type="project" value="TreeGrafter"/>
</dbReference>
<dbReference type="STRING" id="1220578.FPE01S_04_02700"/>
<keyword evidence="1" id="KW-0472">Membrane</keyword>
<keyword evidence="3" id="KW-1185">Reference proteome</keyword>
<dbReference type="Gene3D" id="1.10.150.280">
    <property type="entry name" value="AF1531-like domain"/>
    <property type="match status" value="3"/>
</dbReference>
<dbReference type="InterPro" id="IPR051675">
    <property type="entry name" value="Endo/Exo/Phosphatase_dom_1"/>
</dbReference>
<comment type="caution">
    <text evidence="2">The sequence shown here is derived from an EMBL/GenBank/DDBJ whole genome shotgun (WGS) entry which is preliminary data.</text>
</comment>
<dbReference type="Proteomes" id="UP000033121">
    <property type="component" value="Unassembled WGS sequence"/>
</dbReference>
<dbReference type="SUPFAM" id="SSF47781">
    <property type="entry name" value="RuvA domain 2-like"/>
    <property type="match status" value="3"/>
</dbReference>
<accession>A0A0E9N4Y4</accession>
<evidence type="ECO:0000256" key="1">
    <source>
        <dbReference type="SAM" id="Phobius"/>
    </source>
</evidence>
<protein>
    <recommendedName>
        <fullName evidence="4">DNA-binding protein</fullName>
    </recommendedName>
</protein>
<gene>
    <name evidence="2" type="ORF">FPE01S_04_02700</name>
</gene>
<dbReference type="PANTHER" id="PTHR21180">
    <property type="entry name" value="ENDONUCLEASE/EXONUCLEASE/PHOSPHATASE FAMILY DOMAIN-CONTAINING PROTEIN 1"/>
    <property type="match status" value="1"/>
</dbReference>
<dbReference type="Pfam" id="PF12836">
    <property type="entry name" value="HHH_3"/>
    <property type="match status" value="3"/>
</dbReference>
<keyword evidence="1" id="KW-1133">Transmembrane helix</keyword>
<dbReference type="OrthoDB" id="981124at2"/>
<dbReference type="PANTHER" id="PTHR21180:SF32">
    <property type="entry name" value="ENDONUCLEASE_EXONUCLEASE_PHOSPHATASE FAMILY DOMAIN-CONTAINING PROTEIN 1"/>
    <property type="match status" value="1"/>
</dbReference>
<dbReference type="InterPro" id="IPR010994">
    <property type="entry name" value="RuvA_2-like"/>
</dbReference>
<dbReference type="AlphaFoldDB" id="A0A0E9N4Y4"/>
<evidence type="ECO:0000313" key="2">
    <source>
        <dbReference type="EMBL" id="GAO45027.1"/>
    </source>
</evidence>
<evidence type="ECO:0000313" key="3">
    <source>
        <dbReference type="Proteomes" id="UP000033121"/>
    </source>
</evidence>
<reference evidence="2 3" key="1">
    <citation type="submission" date="2015-04" db="EMBL/GenBank/DDBJ databases">
        <title>Whole genome shotgun sequence of Flavihumibacter petaseus NBRC 106054.</title>
        <authorList>
            <person name="Miyazawa S."/>
            <person name="Hosoyama A."/>
            <person name="Hashimoto M."/>
            <person name="Noguchi M."/>
            <person name="Tsuchikane K."/>
            <person name="Ohji S."/>
            <person name="Yamazoe A."/>
            <person name="Ichikawa N."/>
            <person name="Kimura A."/>
            <person name="Fujita N."/>
        </authorList>
    </citation>
    <scope>NUCLEOTIDE SEQUENCE [LARGE SCALE GENOMIC DNA]</scope>
    <source>
        <strain evidence="2 3">NBRC 106054</strain>
    </source>
</reference>
<proteinExistence type="predicted"/>
<dbReference type="EMBL" id="BBWV01000004">
    <property type="protein sequence ID" value="GAO45027.1"/>
    <property type="molecule type" value="Genomic_DNA"/>
</dbReference>
<dbReference type="GO" id="GO:0015627">
    <property type="term" value="C:type II protein secretion system complex"/>
    <property type="evidence" value="ECO:0007669"/>
    <property type="project" value="TreeGrafter"/>
</dbReference>
<feature type="transmembrane region" description="Helical" evidence="1">
    <location>
        <begin position="21"/>
        <end position="42"/>
    </location>
</feature>
<keyword evidence="1" id="KW-0812">Transmembrane</keyword>